<name>A0A8G2FC86_9BACT</name>
<dbReference type="GO" id="GO:0009279">
    <property type="term" value="C:cell outer membrane"/>
    <property type="evidence" value="ECO:0007669"/>
    <property type="project" value="InterPro"/>
</dbReference>
<dbReference type="EMBL" id="FQZR01000009">
    <property type="protein sequence ID" value="SHJ66395.1"/>
    <property type="molecule type" value="Genomic_DNA"/>
</dbReference>
<accession>A0A8G2FC86</accession>
<protein>
    <submittedName>
        <fullName evidence="3">LPS-assembly protein</fullName>
    </submittedName>
</protein>
<dbReference type="AlphaFoldDB" id="A0A8G2FC86"/>
<dbReference type="InterPro" id="IPR007543">
    <property type="entry name" value="LptD_C"/>
</dbReference>
<dbReference type="RefSeq" id="WP_019999351.1">
    <property type="nucleotide sequence ID" value="NZ_CP192219.1"/>
</dbReference>
<dbReference type="GO" id="GO:1990351">
    <property type="term" value="C:transporter complex"/>
    <property type="evidence" value="ECO:0007669"/>
    <property type="project" value="TreeGrafter"/>
</dbReference>
<evidence type="ECO:0000256" key="1">
    <source>
        <dbReference type="SAM" id="SignalP"/>
    </source>
</evidence>
<sequence length="779" mass="89915">MLVSLRKAVVVFFVCAFTMLAVTAGESATLTATNEDQEAVEWQLAAEKVSTLNDADVIEAEGDVVLKQGNDYLKADFARYYAATNWVYLSGNVEVFMNNDNLSAETAEFDLGKKIGWMKNGKVFMAGPHMYFSGKRIQKNWGDSYTFNNAKITVCDGDKPAWSLNTDKATLELEGYAIINGADVEIRDYPVLPLPYFVLPVKTRRESGLLRPDFGSTDRLGFWVTQPYFWAIDQDRDMTFYAQYMSKRGFMPGVEYRSRTSSENQLWVRADWLNDAKTVDDTADASDFGYDDLLRTNANRYWVRGMYDGEFPDPRWKFKADIDFVSDQDMLREFNSTTAGFDDSQDEVENRFGRSLNDISDPIRTSRLLLTRDWDRFGAALLGEYNQNSALGHGNKKHSTDTTLQRLPEFDAYLFRNRIPGLEQIPFTLTADFQSVQFAREEGTDGNRIDVMPMLGLPIVTSYGTITPEVGMQQVWYNTTDRDPLTTENGDDSRDNRTLFKFGVSGYTELARVYSYEPTLVATQDNAGETELLGLKHAIQPRFEYRHVSGSNESDTPNYDYVDHLGNEDELTVSLVNILTRKRAMVLSGDEEKGIEPSLQTLYSELLWFRLLQSYDFEEAKRDEGTLIEDESYERRPWSDLEGELRFYPWSHVWFSSRTFYSYYDNQINRHDHTLTLAAPEYGKFSTGVDFRYNLDKNLDYAGTGLRNLNVWKNRLSVDMFRPLRLEAYYEYDFEKKEAYEQSYSLIYDHQCFRLIFKAKFTPFDDSYNVYLELPGLTF</sequence>
<dbReference type="PANTHER" id="PTHR30189">
    <property type="entry name" value="LPS-ASSEMBLY PROTEIN"/>
    <property type="match status" value="1"/>
</dbReference>
<feature type="chain" id="PRO_5039918405" evidence="1">
    <location>
        <begin position="25"/>
        <end position="779"/>
    </location>
</feature>
<dbReference type="GO" id="GO:0043165">
    <property type="term" value="P:Gram-negative-bacterium-type cell outer membrane assembly"/>
    <property type="evidence" value="ECO:0007669"/>
    <property type="project" value="InterPro"/>
</dbReference>
<keyword evidence="1" id="KW-0732">Signal</keyword>
<gene>
    <name evidence="3" type="ORF">SAMN05660830_02946</name>
</gene>
<dbReference type="Proteomes" id="UP000184001">
    <property type="component" value="Unassembled WGS sequence"/>
</dbReference>
<reference evidence="3 4" key="1">
    <citation type="submission" date="2016-11" db="EMBL/GenBank/DDBJ databases">
        <authorList>
            <person name="Varghese N."/>
            <person name="Submissions S."/>
        </authorList>
    </citation>
    <scope>NUCLEOTIDE SEQUENCE [LARGE SCALE GENOMIC DNA]</scope>
    <source>
        <strain evidence="3 4">DSM 17919</strain>
    </source>
</reference>
<organism evidence="3 4">
    <name type="scientific">Halodesulfovibrio aestuarii</name>
    <dbReference type="NCBI Taxonomy" id="126333"/>
    <lineage>
        <taxon>Bacteria</taxon>
        <taxon>Pseudomonadati</taxon>
        <taxon>Thermodesulfobacteriota</taxon>
        <taxon>Desulfovibrionia</taxon>
        <taxon>Desulfovibrionales</taxon>
        <taxon>Desulfovibrionaceae</taxon>
        <taxon>Halodesulfovibrio</taxon>
    </lineage>
</organism>
<proteinExistence type="inferred from homology"/>
<dbReference type="PANTHER" id="PTHR30189:SF1">
    <property type="entry name" value="LPS-ASSEMBLY PROTEIN LPTD"/>
    <property type="match status" value="1"/>
</dbReference>
<dbReference type="HAMAP" id="MF_01411">
    <property type="entry name" value="LPS_assembly_LptD"/>
    <property type="match status" value="1"/>
</dbReference>
<dbReference type="InterPro" id="IPR020889">
    <property type="entry name" value="LipoPS_assembly_LptD"/>
</dbReference>
<comment type="caution">
    <text evidence="3">The sequence shown here is derived from an EMBL/GenBank/DDBJ whole genome shotgun (WGS) entry which is preliminary data.</text>
</comment>
<feature type="signal peptide" evidence="1">
    <location>
        <begin position="1"/>
        <end position="24"/>
    </location>
</feature>
<dbReference type="Pfam" id="PF04453">
    <property type="entry name" value="LptD"/>
    <property type="match status" value="1"/>
</dbReference>
<evidence type="ECO:0000313" key="3">
    <source>
        <dbReference type="EMBL" id="SHJ66395.1"/>
    </source>
</evidence>
<evidence type="ECO:0000259" key="2">
    <source>
        <dbReference type="Pfam" id="PF04453"/>
    </source>
</evidence>
<dbReference type="InterPro" id="IPR050218">
    <property type="entry name" value="LptD"/>
</dbReference>
<feature type="domain" description="LptD C-terminal" evidence="2">
    <location>
        <begin position="299"/>
        <end position="677"/>
    </location>
</feature>
<evidence type="ECO:0000313" key="4">
    <source>
        <dbReference type="Proteomes" id="UP000184001"/>
    </source>
</evidence>
<dbReference type="GO" id="GO:0015920">
    <property type="term" value="P:lipopolysaccharide transport"/>
    <property type="evidence" value="ECO:0007669"/>
    <property type="project" value="InterPro"/>
</dbReference>